<dbReference type="KEGG" id="dov:DSCO28_27930"/>
<dbReference type="RefSeq" id="WP_155322740.1">
    <property type="nucleotide sequence ID" value="NZ_AP021876.1"/>
</dbReference>
<dbReference type="PROSITE" id="PS51257">
    <property type="entry name" value="PROKAR_LIPOPROTEIN"/>
    <property type="match status" value="1"/>
</dbReference>
<dbReference type="AlphaFoldDB" id="A0A5K7ZP42"/>
<evidence type="ECO:0000313" key="4">
    <source>
        <dbReference type="Proteomes" id="UP000425960"/>
    </source>
</evidence>
<dbReference type="Gene3D" id="2.20.200.10">
    <property type="entry name" value="Outer membrane efflux proteins (OEP)"/>
    <property type="match status" value="1"/>
</dbReference>
<keyword evidence="2" id="KW-0472">Membrane</keyword>
<evidence type="ECO:0000256" key="1">
    <source>
        <dbReference type="ARBA" id="ARBA00007613"/>
    </source>
</evidence>
<sequence length="475" mass="52709">MRAVTGFSRLILILILGILMLVSCAPFQPERIPDASGPLPGTFAVYNAAVDVTLPWWPSLGSPELNRLIDEALSGSFTLKESWARLRQTEALAIQAGAERFPAVTASGSAESTRGRTRTTSNTSLWRESYLLALAGSYELDFWGRIRSAQEAALLDVSASRADLQTAAMTLTATVADRWLQILSLKRQEKLLREQLQSSQTFLELIELRFRKAMVSALDVYQQKQVVENIRAKIPLIEAETRLLEHELAVLIGRPPRADLELTQAQMPTIGPLPAVGLPADLLAHRPDVRAAGLHLRAAGWQVAEARANRLPKLQLGADLQYGPNELDLFFDTWLISLAANLTAPIFDGGRLAAAVDLTRAQEDENLWAYRQAVLTAVKEVEDALESEARQREHIHGLAAVMEAARRGFEEAVQRYRRGLSDYLPVLTQLIAVQDLEQNLIQQQETLIRYRIALHRALGGDWHGMTEPMVPKDQG</sequence>
<dbReference type="PANTHER" id="PTHR30203">
    <property type="entry name" value="OUTER MEMBRANE CATION EFFLUX PROTEIN"/>
    <property type="match status" value="1"/>
</dbReference>
<keyword evidence="2" id="KW-0449">Lipoprotein</keyword>
<evidence type="ECO:0000313" key="3">
    <source>
        <dbReference type="EMBL" id="BBO82227.1"/>
    </source>
</evidence>
<reference evidence="3 4" key="1">
    <citation type="submission" date="2019-11" db="EMBL/GenBank/DDBJ databases">
        <title>Comparative genomics of hydrocarbon-degrading Desulfosarcina strains.</title>
        <authorList>
            <person name="Watanabe M."/>
            <person name="Kojima H."/>
            <person name="Fukui M."/>
        </authorList>
    </citation>
    <scope>NUCLEOTIDE SEQUENCE [LARGE SCALE GENOMIC DNA]</scope>
    <source>
        <strain evidence="3 4">28bB2T</strain>
    </source>
</reference>
<protein>
    <submittedName>
        <fullName evidence="3">Membrane protein</fullName>
    </submittedName>
</protein>
<proteinExistence type="inferred from homology"/>
<keyword evidence="2" id="KW-0564">Palmitate</keyword>
<keyword evidence="2" id="KW-1134">Transmembrane beta strand</keyword>
<dbReference type="InterPro" id="IPR003423">
    <property type="entry name" value="OMP_efflux"/>
</dbReference>
<organism evidence="3 4">
    <name type="scientific">Desulfosarcina ovata subsp. sediminis</name>
    <dbReference type="NCBI Taxonomy" id="885957"/>
    <lineage>
        <taxon>Bacteria</taxon>
        <taxon>Pseudomonadati</taxon>
        <taxon>Thermodesulfobacteriota</taxon>
        <taxon>Desulfobacteria</taxon>
        <taxon>Desulfobacterales</taxon>
        <taxon>Desulfosarcinaceae</taxon>
        <taxon>Desulfosarcina</taxon>
    </lineage>
</organism>
<dbReference type="NCBIfam" id="TIGR01845">
    <property type="entry name" value="outer_NodT"/>
    <property type="match status" value="1"/>
</dbReference>
<dbReference type="GO" id="GO:0015562">
    <property type="term" value="F:efflux transmembrane transporter activity"/>
    <property type="evidence" value="ECO:0007669"/>
    <property type="project" value="InterPro"/>
</dbReference>
<dbReference type="PANTHER" id="PTHR30203:SF33">
    <property type="entry name" value="BLR4455 PROTEIN"/>
    <property type="match status" value="1"/>
</dbReference>
<keyword evidence="2" id="KW-0812">Transmembrane</keyword>
<evidence type="ECO:0000256" key="2">
    <source>
        <dbReference type="RuleBase" id="RU362097"/>
    </source>
</evidence>
<comment type="similarity">
    <text evidence="1 2">Belongs to the outer membrane factor (OMF) (TC 1.B.17) family.</text>
</comment>
<name>A0A5K7ZP42_9BACT</name>
<gene>
    <name evidence="3" type="primary">ibeB_1</name>
    <name evidence="3" type="ORF">DSCO28_27930</name>
</gene>
<comment type="subcellular location">
    <subcellularLocation>
        <location evidence="2">Cell membrane</location>
        <topology evidence="2">Lipid-anchor</topology>
    </subcellularLocation>
</comment>
<dbReference type="InterPro" id="IPR010131">
    <property type="entry name" value="MdtP/NodT-like"/>
</dbReference>
<dbReference type="Proteomes" id="UP000425960">
    <property type="component" value="Chromosome"/>
</dbReference>
<dbReference type="EMBL" id="AP021876">
    <property type="protein sequence ID" value="BBO82227.1"/>
    <property type="molecule type" value="Genomic_DNA"/>
</dbReference>
<accession>A0A5K7ZP42</accession>
<dbReference type="Pfam" id="PF02321">
    <property type="entry name" value="OEP"/>
    <property type="match status" value="2"/>
</dbReference>
<dbReference type="SUPFAM" id="SSF56954">
    <property type="entry name" value="Outer membrane efflux proteins (OEP)"/>
    <property type="match status" value="1"/>
</dbReference>
<dbReference type="Gene3D" id="1.20.1600.10">
    <property type="entry name" value="Outer membrane efflux proteins (OEP)"/>
    <property type="match status" value="1"/>
</dbReference>
<dbReference type="GO" id="GO:0005886">
    <property type="term" value="C:plasma membrane"/>
    <property type="evidence" value="ECO:0007669"/>
    <property type="project" value="UniProtKB-SubCell"/>
</dbReference>